<evidence type="ECO:0000313" key="7">
    <source>
        <dbReference type="EMBL" id="PQO45605.1"/>
    </source>
</evidence>
<sequence length="387" mass="42744">MKFGHLLSWAIIFALGVSPTFADEPTTAEETPDVVSEFQPESAEAGLQQIEKYLRDPSNQSVPTPKRLENGIQMLDKLWEVDGEVDQKRKEIWMRFSLRMGLAGMGNEASIDALAAELEKAAQHSDPQVAAEASDASLALKLMLVRSKSPAERLALVKEKAEELQAMPISPLSAKLALTLVKNVSIVDNKDQAVLIADSLANHFAKSDDEAVNKLVEDMQGYTRRMNLAGNSMQVVGKTLDGKDLNWKSLKGKVVLVDFWATWCGPCIGEFPHMKEMYEAYHEHGFEIIGISLDDTKPIVEEFVTARSIPWTIVCNAEGEDYKGFADPNARYYGINAIPQMIFVGRDGIVIDTNARGERLTELLAEAFPDVEVPAKEEEAAESTSEQ</sequence>
<dbReference type="Proteomes" id="UP000237819">
    <property type="component" value="Unassembled WGS sequence"/>
</dbReference>
<feature type="domain" description="Thioredoxin" evidence="6">
    <location>
        <begin position="226"/>
        <end position="374"/>
    </location>
</feature>
<dbReference type="PROSITE" id="PS51352">
    <property type="entry name" value="THIOREDOXIN_2"/>
    <property type="match status" value="1"/>
</dbReference>
<comment type="caution">
    <text evidence="7">The sequence shown here is derived from an EMBL/GenBank/DDBJ whole genome shotgun (WGS) entry which is preliminary data.</text>
</comment>
<gene>
    <name evidence="7" type="ORF">C5Y93_14290</name>
</gene>
<accession>A0A2S8GMF9</accession>
<evidence type="ECO:0000256" key="4">
    <source>
        <dbReference type="ARBA" id="ARBA00023284"/>
    </source>
</evidence>
<evidence type="ECO:0000256" key="5">
    <source>
        <dbReference type="SAM" id="SignalP"/>
    </source>
</evidence>
<evidence type="ECO:0000313" key="8">
    <source>
        <dbReference type="Proteomes" id="UP000237819"/>
    </source>
</evidence>
<feature type="signal peptide" evidence="5">
    <location>
        <begin position="1"/>
        <end position="22"/>
    </location>
</feature>
<dbReference type="InterPro" id="IPR013740">
    <property type="entry name" value="Redoxin"/>
</dbReference>
<dbReference type="Pfam" id="PF08534">
    <property type="entry name" value="Redoxin"/>
    <property type="match status" value="1"/>
</dbReference>
<dbReference type="PANTHER" id="PTHR42852">
    <property type="entry name" value="THIOL:DISULFIDE INTERCHANGE PROTEIN DSBE"/>
    <property type="match status" value="1"/>
</dbReference>
<proteinExistence type="predicted"/>
<dbReference type="PANTHER" id="PTHR42852:SF6">
    <property type="entry name" value="THIOL:DISULFIDE INTERCHANGE PROTEIN DSBE"/>
    <property type="match status" value="1"/>
</dbReference>
<evidence type="ECO:0000259" key="6">
    <source>
        <dbReference type="PROSITE" id="PS51352"/>
    </source>
</evidence>
<organism evidence="7 8">
    <name type="scientific">Blastopirellula marina</name>
    <dbReference type="NCBI Taxonomy" id="124"/>
    <lineage>
        <taxon>Bacteria</taxon>
        <taxon>Pseudomonadati</taxon>
        <taxon>Planctomycetota</taxon>
        <taxon>Planctomycetia</taxon>
        <taxon>Pirellulales</taxon>
        <taxon>Pirellulaceae</taxon>
        <taxon>Blastopirellula</taxon>
    </lineage>
</organism>
<feature type="chain" id="PRO_5015553367" description="Thioredoxin domain-containing protein" evidence="5">
    <location>
        <begin position="23"/>
        <end position="387"/>
    </location>
</feature>
<keyword evidence="3" id="KW-1015">Disulfide bond</keyword>
<comment type="subcellular location">
    <subcellularLocation>
        <location evidence="1">Cell envelope</location>
    </subcellularLocation>
</comment>
<dbReference type="InterPro" id="IPR036249">
    <property type="entry name" value="Thioredoxin-like_sf"/>
</dbReference>
<dbReference type="Gene3D" id="3.40.30.10">
    <property type="entry name" value="Glutaredoxin"/>
    <property type="match status" value="1"/>
</dbReference>
<keyword evidence="2" id="KW-0201">Cytochrome c-type biogenesis</keyword>
<keyword evidence="5" id="KW-0732">Signal</keyword>
<dbReference type="OrthoDB" id="252709at2"/>
<dbReference type="EMBL" id="PUHZ01000014">
    <property type="protein sequence ID" value="PQO45605.1"/>
    <property type="molecule type" value="Genomic_DNA"/>
</dbReference>
<keyword evidence="4" id="KW-0676">Redox-active center</keyword>
<dbReference type="RefSeq" id="WP_105336096.1">
    <property type="nucleotide sequence ID" value="NZ_PUHZ01000014.1"/>
</dbReference>
<dbReference type="GO" id="GO:0017004">
    <property type="term" value="P:cytochrome complex assembly"/>
    <property type="evidence" value="ECO:0007669"/>
    <property type="project" value="UniProtKB-KW"/>
</dbReference>
<reference evidence="7 8" key="1">
    <citation type="submission" date="2018-02" db="EMBL/GenBank/DDBJ databases">
        <title>Comparative genomes isolates from brazilian mangrove.</title>
        <authorList>
            <person name="Araujo J.E."/>
            <person name="Taketani R.G."/>
            <person name="Silva M.C.P."/>
            <person name="Loureco M.V."/>
            <person name="Andreote F.D."/>
        </authorList>
    </citation>
    <scope>NUCLEOTIDE SEQUENCE [LARGE SCALE GENOMIC DNA]</scope>
    <source>
        <strain evidence="7 8">Nap-Phe MGV</strain>
    </source>
</reference>
<dbReference type="AlphaFoldDB" id="A0A2S8GMF9"/>
<dbReference type="GO" id="GO:0016491">
    <property type="term" value="F:oxidoreductase activity"/>
    <property type="evidence" value="ECO:0007669"/>
    <property type="project" value="InterPro"/>
</dbReference>
<dbReference type="InterPro" id="IPR050553">
    <property type="entry name" value="Thioredoxin_ResA/DsbE_sf"/>
</dbReference>
<dbReference type="CDD" id="cd02966">
    <property type="entry name" value="TlpA_like_family"/>
    <property type="match status" value="1"/>
</dbReference>
<protein>
    <recommendedName>
        <fullName evidence="6">Thioredoxin domain-containing protein</fullName>
    </recommendedName>
</protein>
<name>A0A2S8GMF9_9BACT</name>
<evidence type="ECO:0000256" key="3">
    <source>
        <dbReference type="ARBA" id="ARBA00023157"/>
    </source>
</evidence>
<evidence type="ECO:0000256" key="2">
    <source>
        <dbReference type="ARBA" id="ARBA00022748"/>
    </source>
</evidence>
<dbReference type="InterPro" id="IPR013766">
    <property type="entry name" value="Thioredoxin_domain"/>
</dbReference>
<dbReference type="GO" id="GO:0030313">
    <property type="term" value="C:cell envelope"/>
    <property type="evidence" value="ECO:0007669"/>
    <property type="project" value="UniProtKB-SubCell"/>
</dbReference>
<dbReference type="SUPFAM" id="SSF52833">
    <property type="entry name" value="Thioredoxin-like"/>
    <property type="match status" value="1"/>
</dbReference>
<evidence type="ECO:0000256" key="1">
    <source>
        <dbReference type="ARBA" id="ARBA00004196"/>
    </source>
</evidence>